<name>A0A1F6E5J3_9BACT</name>
<proteinExistence type="predicted"/>
<dbReference type="EMBL" id="MFLL01000025">
    <property type="protein sequence ID" value="OGG68926.1"/>
    <property type="molecule type" value="Genomic_DNA"/>
</dbReference>
<reference evidence="1 2" key="1">
    <citation type="journal article" date="2016" name="Nat. Commun.">
        <title>Thousands of microbial genomes shed light on interconnected biogeochemical processes in an aquifer system.</title>
        <authorList>
            <person name="Anantharaman K."/>
            <person name="Brown C.T."/>
            <person name="Hug L.A."/>
            <person name="Sharon I."/>
            <person name="Castelle C.J."/>
            <person name="Probst A.J."/>
            <person name="Thomas B.C."/>
            <person name="Singh A."/>
            <person name="Wilkins M.J."/>
            <person name="Karaoz U."/>
            <person name="Brodie E.L."/>
            <person name="Williams K.H."/>
            <person name="Hubbard S.S."/>
            <person name="Banfield J.F."/>
        </authorList>
    </citation>
    <scope>NUCLEOTIDE SEQUENCE [LARGE SCALE GENOMIC DNA]</scope>
</reference>
<accession>A0A1F6E5J3</accession>
<dbReference type="Proteomes" id="UP000176914">
    <property type="component" value="Unassembled WGS sequence"/>
</dbReference>
<gene>
    <name evidence="1" type="ORF">A3C20_01660</name>
</gene>
<organism evidence="1 2">
    <name type="scientific">Candidatus Kaiserbacteria bacterium RIFCSPHIGHO2_02_FULL_55_25</name>
    <dbReference type="NCBI Taxonomy" id="1798498"/>
    <lineage>
        <taxon>Bacteria</taxon>
        <taxon>Candidatus Kaiseribacteriota</taxon>
    </lineage>
</organism>
<sequence length="377" mass="41864">MAIETPKGSRALPTGELSRNWEDIKLANGKVARIIFSYRLRENPRLPQELKVTDPDGPIFPRRVLGDATNIGLERFATDEQNNPVFDKESIEKYVNAKWNGVPAPDDENWQILQAAQQEGADKRFFLIDTYLPPTLLAEEKKQEGTITEMAKWSGLSLGAVAVLLLAAGVFRDFVIPNSEISRRGFLKGAGGLGLLAAAAATPFAKKVLQDQQGGKIAAGPEWRAVDQESFMRWLERGNEFTFSRAGRLFDKLYRTKDLEEGLKNVILAERINRIGDIAVETGGHVAAIVDRNRINLASSLTVSQTPASRRYMLQNIARAVEELQDGGVDITLIKKSIETLPEVTWNAQQKKWDVTVHQSSLPAVPKEDIGILRHSN</sequence>
<evidence type="ECO:0000313" key="2">
    <source>
        <dbReference type="Proteomes" id="UP000176914"/>
    </source>
</evidence>
<evidence type="ECO:0000313" key="1">
    <source>
        <dbReference type="EMBL" id="OGG68926.1"/>
    </source>
</evidence>
<dbReference type="AlphaFoldDB" id="A0A1F6E5J3"/>
<dbReference type="InterPro" id="IPR019546">
    <property type="entry name" value="TAT_signal_bac_arc"/>
</dbReference>
<protein>
    <submittedName>
        <fullName evidence="1">Uncharacterized protein</fullName>
    </submittedName>
</protein>
<dbReference type="NCBIfam" id="TIGR01409">
    <property type="entry name" value="TAT_signal_seq"/>
    <property type="match status" value="1"/>
</dbReference>
<comment type="caution">
    <text evidence="1">The sequence shown here is derived from an EMBL/GenBank/DDBJ whole genome shotgun (WGS) entry which is preliminary data.</text>
</comment>